<dbReference type="EMBL" id="JBHSLL010000012">
    <property type="protein sequence ID" value="MFC5385302.1"/>
    <property type="molecule type" value="Genomic_DNA"/>
</dbReference>
<dbReference type="Gene3D" id="3.40.50.1820">
    <property type="entry name" value="alpha/beta hydrolase"/>
    <property type="match status" value="1"/>
</dbReference>
<feature type="domain" description="VOC" evidence="1">
    <location>
        <begin position="153"/>
        <end position="267"/>
    </location>
</feature>
<name>A0ABW0GWM8_9HYPH</name>
<dbReference type="InterPro" id="IPR052537">
    <property type="entry name" value="Extradiol_RC_dioxygenase"/>
</dbReference>
<gene>
    <name evidence="2" type="ORF">ACFPLB_04880</name>
</gene>
<dbReference type="InterPro" id="IPR029068">
    <property type="entry name" value="Glyas_Bleomycin-R_OHBP_Dase"/>
</dbReference>
<dbReference type="InterPro" id="IPR029058">
    <property type="entry name" value="AB_hydrolase_fold"/>
</dbReference>
<organism evidence="2 3">
    <name type="scientific">Aquamicrobium segne</name>
    <dbReference type="NCBI Taxonomy" id="469547"/>
    <lineage>
        <taxon>Bacteria</taxon>
        <taxon>Pseudomonadati</taxon>
        <taxon>Pseudomonadota</taxon>
        <taxon>Alphaproteobacteria</taxon>
        <taxon>Hyphomicrobiales</taxon>
        <taxon>Phyllobacteriaceae</taxon>
        <taxon>Aquamicrobium</taxon>
    </lineage>
</organism>
<dbReference type="PANTHER" id="PTHR36110">
    <property type="entry name" value="RING-CLEAVING DIOXYGENASE MHQE-RELATED"/>
    <property type="match status" value="1"/>
</dbReference>
<feature type="domain" description="VOC" evidence="1">
    <location>
        <begin position="11"/>
        <end position="136"/>
    </location>
</feature>
<evidence type="ECO:0000313" key="2">
    <source>
        <dbReference type="EMBL" id="MFC5385302.1"/>
    </source>
</evidence>
<dbReference type="PROSITE" id="PS51819">
    <property type="entry name" value="VOC"/>
    <property type="match status" value="2"/>
</dbReference>
<keyword evidence="3" id="KW-1185">Reference proteome</keyword>
<dbReference type="SUPFAM" id="SSF53474">
    <property type="entry name" value="alpha/beta-Hydrolases"/>
    <property type="match status" value="1"/>
</dbReference>
<dbReference type="PANTHER" id="PTHR36110:SF2">
    <property type="entry name" value="RING-CLEAVING DIOXYGENASE MHQE-RELATED"/>
    <property type="match status" value="1"/>
</dbReference>
<proteinExistence type="predicted"/>
<protein>
    <submittedName>
        <fullName evidence="2">VOC family protein</fullName>
    </submittedName>
</protein>
<dbReference type="Pfam" id="PF00903">
    <property type="entry name" value="Glyoxalase"/>
    <property type="match status" value="1"/>
</dbReference>
<accession>A0ABW0GWM8</accession>
<reference evidence="3" key="1">
    <citation type="journal article" date="2019" name="Int. J. Syst. Evol. Microbiol.">
        <title>The Global Catalogue of Microorganisms (GCM) 10K type strain sequencing project: providing services to taxonomists for standard genome sequencing and annotation.</title>
        <authorList>
            <consortium name="The Broad Institute Genomics Platform"/>
            <consortium name="The Broad Institute Genome Sequencing Center for Infectious Disease"/>
            <person name="Wu L."/>
            <person name="Ma J."/>
        </authorList>
    </citation>
    <scope>NUCLEOTIDE SEQUENCE [LARGE SCALE GENOMIC DNA]</scope>
    <source>
        <strain evidence="3">CGMCC 4.1415</strain>
    </source>
</reference>
<sequence>MSQHATTSPSGIHHVTLITRNVQKNVDFYAGFLGLRLVKRTGGYEDAEQLHLFYGDALGSPGTLVTFLVWEEGASGRVGHGQVFEFALAVPRQSLGEWMTRCLQHGIAMQGPSHEFGETVLRLKDPDGFIVKLVGVDMPSAHPWGDASRGPTRLRAVTILSEAPEETAAFITRFGYRIGPVESNTTRMISDTDVIDIRDGTGFVEGIPGTGTADHVAFRAADITAIKALEAQLATLNSSPTNSHDRHYFTSLYVREPAGTLLEVATDGPGFTIDETADLLGTELMVPPEAATRAEDIKLMLPQFSMPGEPRLPHRDLPFVHRFYTPKDPDETVIVLLHGSGGTEADLMPLAHRIAPRATLLGVRGRAHEEGSARWFRRLGPTVFDQADIHSEAEAFAAFIEGAVAAYRLDPARMIFLGNSNGANFLASIMALQPGHITKAILLRPIMVLDHAPETRLDNSRVLMITGKRDPFANFGQKLVQWLDTSGALFEQRCIDASHELSSQDEIIAQEWLLDQQTESLT</sequence>
<dbReference type="InterPro" id="IPR004360">
    <property type="entry name" value="Glyas_Fos-R_dOase_dom"/>
</dbReference>
<dbReference type="SUPFAM" id="SSF54593">
    <property type="entry name" value="Glyoxalase/Bleomycin resistance protein/Dihydroxybiphenyl dioxygenase"/>
    <property type="match status" value="1"/>
</dbReference>
<evidence type="ECO:0000313" key="3">
    <source>
        <dbReference type="Proteomes" id="UP001596016"/>
    </source>
</evidence>
<dbReference type="Gene3D" id="3.10.180.10">
    <property type="entry name" value="2,3-Dihydroxybiphenyl 1,2-Dioxygenase, domain 1"/>
    <property type="match status" value="2"/>
</dbReference>
<dbReference type="RefSeq" id="WP_378228222.1">
    <property type="nucleotide sequence ID" value="NZ_JBHSLL010000012.1"/>
</dbReference>
<comment type="caution">
    <text evidence="2">The sequence shown here is derived from an EMBL/GenBank/DDBJ whole genome shotgun (WGS) entry which is preliminary data.</text>
</comment>
<dbReference type="Proteomes" id="UP001596016">
    <property type="component" value="Unassembled WGS sequence"/>
</dbReference>
<dbReference type="InterPro" id="IPR037523">
    <property type="entry name" value="VOC_core"/>
</dbReference>
<evidence type="ECO:0000259" key="1">
    <source>
        <dbReference type="PROSITE" id="PS51819"/>
    </source>
</evidence>